<dbReference type="EMBL" id="JAUJYN010000050">
    <property type="protein sequence ID" value="KAK1257303.1"/>
    <property type="molecule type" value="Genomic_DNA"/>
</dbReference>
<dbReference type="InterPro" id="IPR002182">
    <property type="entry name" value="NB-ARC"/>
</dbReference>
<keyword evidence="2" id="KW-0677">Repeat</keyword>
<dbReference type="Gene3D" id="1.10.8.430">
    <property type="entry name" value="Helical domain of apoptotic protease-activating factors"/>
    <property type="match status" value="1"/>
</dbReference>
<feature type="domain" description="NB-ARC" evidence="5">
    <location>
        <begin position="1"/>
        <end position="139"/>
    </location>
</feature>
<dbReference type="Gene3D" id="3.40.50.300">
    <property type="entry name" value="P-loop containing nucleotide triphosphate hydrolases"/>
    <property type="match status" value="1"/>
</dbReference>
<sequence length="511" mass="57464">MGGIGKTTLLKRFEDELLHRPGDFKTIIFVVVSKEPNAQKIQKEIGEKLGIFFSEGESVEDQARKVCAALHDNKFVLLLDDVWHIGVPFPNEENKCKFILTSRSSGTCNKMGAGDHKVKVGYLKSEEAWALFKKNVGEMIINSDPEIQVHAETMAKKCGGLPLALMVIGSAMASKTTIQEWKHAASSMEELRTDKIEGMEVELLSSLKLSYDSLPDDTIKECFLYCCLYPEDDEIYKEELVDYWVGEGFFDDEYGDEIDKARGEGHSIIGILKGAHLLETGHYGDSYVRMHDVIRDMALWISGKREDKFLVRAGLGLKEAPEPQKWSGNKRISLMDNDIKNLPNLISDCPNLSTLLIQNNRNLSGKVSSGFFQSMTNLRVLDLSWTNIKSLLIELGWLTGLRYLNLSDTYELDSIPKEAISTLGELRFFNFRGSRYSIGDGSANVENSLCDPQVSIQDLDALKRLQEVHLGLRSVDVFRQFLSLTKLPRITGTLTLYNLKGFGPYISHQLL</sequence>
<evidence type="ECO:0000256" key="3">
    <source>
        <dbReference type="ARBA" id="ARBA00022821"/>
    </source>
</evidence>
<reference evidence="7" key="1">
    <citation type="journal article" date="2023" name="Nat. Commun.">
        <title>Diploid and tetraploid genomes of Acorus and the evolution of monocots.</title>
        <authorList>
            <person name="Ma L."/>
            <person name="Liu K.W."/>
            <person name="Li Z."/>
            <person name="Hsiao Y.Y."/>
            <person name="Qi Y."/>
            <person name="Fu T."/>
            <person name="Tang G.D."/>
            <person name="Zhang D."/>
            <person name="Sun W.H."/>
            <person name="Liu D.K."/>
            <person name="Li Y."/>
            <person name="Chen G.Z."/>
            <person name="Liu X.D."/>
            <person name="Liao X.Y."/>
            <person name="Jiang Y.T."/>
            <person name="Yu X."/>
            <person name="Hao Y."/>
            <person name="Huang J."/>
            <person name="Zhao X.W."/>
            <person name="Ke S."/>
            <person name="Chen Y.Y."/>
            <person name="Wu W.L."/>
            <person name="Hsu J.L."/>
            <person name="Lin Y.F."/>
            <person name="Huang M.D."/>
            <person name="Li C.Y."/>
            <person name="Huang L."/>
            <person name="Wang Z.W."/>
            <person name="Zhao X."/>
            <person name="Zhong W.Y."/>
            <person name="Peng D.H."/>
            <person name="Ahmad S."/>
            <person name="Lan S."/>
            <person name="Zhang J.S."/>
            <person name="Tsai W.C."/>
            <person name="Van de Peer Y."/>
            <person name="Liu Z.J."/>
        </authorList>
    </citation>
    <scope>NUCLEOTIDE SEQUENCE</scope>
    <source>
        <strain evidence="7">SCP</strain>
    </source>
</reference>
<keyword evidence="8" id="KW-1185">Reference proteome</keyword>
<dbReference type="InterPro" id="IPR058922">
    <property type="entry name" value="WHD_DRP"/>
</dbReference>
<dbReference type="GO" id="GO:0005524">
    <property type="term" value="F:ATP binding"/>
    <property type="evidence" value="ECO:0007669"/>
    <property type="project" value="UniProtKB-KW"/>
</dbReference>
<evidence type="ECO:0000313" key="7">
    <source>
        <dbReference type="EMBL" id="KAK1257303.1"/>
    </source>
</evidence>
<organism evidence="7 8">
    <name type="scientific">Acorus gramineus</name>
    <name type="common">Dwarf sweet flag</name>
    <dbReference type="NCBI Taxonomy" id="55184"/>
    <lineage>
        <taxon>Eukaryota</taxon>
        <taxon>Viridiplantae</taxon>
        <taxon>Streptophyta</taxon>
        <taxon>Embryophyta</taxon>
        <taxon>Tracheophyta</taxon>
        <taxon>Spermatophyta</taxon>
        <taxon>Magnoliopsida</taxon>
        <taxon>Liliopsida</taxon>
        <taxon>Acoraceae</taxon>
        <taxon>Acorus</taxon>
    </lineage>
</organism>
<dbReference type="GO" id="GO:0043531">
    <property type="term" value="F:ADP binding"/>
    <property type="evidence" value="ECO:0007669"/>
    <property type="project" value="InterPro"/>
</dbReference>
<evidence type="ECO:0000259" key="5">
    <source>
        <dbReference type="Pfam" id="PF00931"/>
    </source>
</evidence>
<protein>
    <submittedName>
        <fullName evidence="7">Disease resistance protein</fullName>
    </submittedName>
</protein>
<dbReference type="InterPro" id="IPR032675">
    <property type="entry name" value="LRR_dom_sf"/>
</dbReference>
<evidence type="ECO:0000256" key="2">
    <source>
        <dbReference type="ARBA" id="ARBA00022737"/>
    </source>
</evidence>
<dbReference type="FunFam" id="1.10.8.430:FF:000003">
    <property type="entry name" value="Probable disease resistance protein At5g66910"/>
    <property type="match status" value="1"/>
</dbReference>
<dbReference type="AlphaFoldDB" id="A0AAV8ZZ24"/>
<reference evidence="7" key="2">
    <citation type="submission" date="2023-06" db="EMBL/GenBank/DDBJ databases">
        <authorList>
            <person name="Ma L."/>
            <person name="Liu K.-W."/>
            <person name="Li Z."/>
            <person name="Hsiao Y.-Y."/>
            <person name="Qi Y."/>
            <person name="Fu T."/>
            <person name="Tang G."/>
            <person name="Zhang D."/>
            <person name="Sun W.-H."/>
            <person name="Liu D.-K."/>
            <person name="Li Y."/>
            <person name="Chen G.-Z."/>
            <person name="Liu X.-D."/>
            <person name="Liao X.-Y."/>
            <person name="Jiang Y.-T."/>
            <person name="Yu X."/>
            <person name="Hao Y."/>
            <person name="Huang J."/>
            <person name="Zhao X.-W."/>
            <person name="Ke S."/>
            <person name="Chen Y.-Y."/>
            <person name="Wu W.-L."/>
            <person name="Hsu J.-L."/>
            <person name="Lin Y.-F."/>
            <person name="Huang M.-D."/>
            <person name="Li C.-Y."/>
            <person name="Huang L."/>
            <person name="Wang Z.-W."/>
            <person name="Zhao X."/>
            <person name="Zhong W.-Y."/>
            <person name="Peng D.-H."/>
            <person name="Ahmad S."/>
            <person name="Lan S."/>
            <person name="Zhang J.-S."/>
            <person name="Tsai W.-C."/>
            <person name="Van De Peer Y."/>
            <person name="Liu Z.-J."/>
        </authorList>
    </citation>
    <scope>NUCLEOTIDE SEQUENCE</scope>
    <source>
        <strain evidence="7">SCP</strain>
        <tissue evidence="7">Leaves</tissue>
    </source>
</reference>
<dbReference type="SUPFAM" id="SSF52540">
    <property type="entry name" value="P-loop containing nucleoside triphosphate hydrolases"/>
    <property type="match status" value="1"/>
</dbReference>
<dbReference type="GO" id="GO:0042742">
    <property type="term" value="P:defense response to bacterium"/>
    <property type="evidence" value="ECO:0007669"/>
    <property type="project" value="UniProtKB-ARBA"/>
</dbReference>
<dbReference type="Proteomes" id="UP001179952">
    <property type="component" value="Unassembled WGS sequence"/>
</dbReference>
<dbReference type="SUPFAM" id="SSF52058">
    <property type="entry name" value="L domain-like"/>
    <property type="match status" value="1"/>
</dbReference>
<comment type="similarity">
    <text evidence="1">Belongs to the disease resistance NB-LRR family.</text>
</comment>
<dbReference type="GO" id="GO:0002758">
    <property type="term" value="P:innate immune response-activating signaling pathway"/>
    <property type="evidence" value="ECO:0007669"/>
    <property type="project" value="UniProtKB-ARBA"/>
</dbReference>
<proteinExistence type="inferred from homology"/>
<dbReference type="PRINTS" id="PR00364">
    <property type="entry name" value="DISEASERSIST"/>
</dbReference>
<feature type="domain" description="Disease resistance protein winged helix" evidence="6">
    <location>
        <begin position="228"/>
        <end position="298"/>
    </location>
</feature>
<keyword evidence="3" id="KW-0611">Plant defense</keyword>
<evidence type="ECO:0000256" key="4">
    <source>
        <dbReference type="ARBA" id="ARBA00022840"/>
    </source>
</evidence>
<evidence type="ECO:0000256" key="1">
    <source>
        <dbReference type="ARBA" id="ARBA00008894"/>
    </source>
</evidence>
<dbReference type="Pfam" id="PF23559">
    <property type="entry name" value="WHD_DRP"/>
    <property type="match status" value="1"/>
</dbReference>
<dbReference type="Pfam" id="PF00931">
    <property type="entry name" value="NB-ARC"/>
    <property type="match status" value="1"/>
</dbReference>
<dbReference type="InterPro" id="IPR050905">
    <property type="entry name" value="Plant_NBS-LRR"/>
</dbReference>
<gene>
    <name evidence="7" type="ORF">QJS04_geneDACA024212</name>
</gene>
<keyword evidence="4" id="KW-0067">ATP-binding</keyword>
<dbReference type="GO" id="GO:0009626">
    <property type="term" value="P:plant-type hypersensitive response"/>
    <property type="evidence" value="ECO:0007669"/>
    <property type="project" value="UniProtKB-ARBA"/>
</dbReference>
<keyword evidence="4" id="KW-0547">Nucleotide-binding</keyword>
<name>A0AAV8ZZ24_ACOGR</name>
<dbReference type="InterPro" id="IPR042197">
    <property type="entry name" value="Apaf_helical"/>
</dbReference>
<dbReference type="PANTHER" id="PTHR33463">
    <property type="entry name" value="NB-ARC DOMAIN-CONTAINING PROTEIN-RELATED"/>
    <property type="match status" value="1"/>
</dbReference>
<dbReference type="Gene3D" id="3.80.10.10">
    <property type="entry name" value="Ribonuclease Inhibitor"/>
    <property type="match status" value="1"/>
</dbReference>
<evidence type="ECO:0000313" key="8">
    <source>
        <dbReference type="Proteomes" id="UP001179952"/>
    </source>
</evidence>
<accession>A0AAV8ZZ24</accession>
<dbReference type="PANTHER" id="PTHR33463:SF204">
    <property type="entry name" value="NB-ARC DOMAIN-CONTAINING PROTEIN"/>
    <property type="match status" value="1"/>
</dbReference>
<dbReference type="InterPro" id="IPR027417">
    <property type="entry name" value="P-loop_NTPase"/>
</dbReference>
<comment type="caution">
    <text evidence="7">The sequence shown here is derived from an EMBL/GenBank/DDBJ whole genome shotgun (WGS) entry which is preliminary data.</text>
</comment>
<dbReference type="FunFam" id="1.10.10.10:FF:000322">
    <property type="entry name" value="Probable disease resistance protein At1g63360"/>
    <property type="match status" value="1"/>
</dbReference>
<evidence type="ECO:0000259" key="6">
    <source>
        <dbReference type="Pfam" id="PF23559"/>
    </source>
</evidence>